<sequence>MPAKRTITVVGGGVIGLTTAYALIQAGHSVTLVEREDHVGEQASFGNGGQLSYRYVRPLADAGIPLEALSWMLQADSPISLRLRLDWKQWRWLADFLLACNARTNKANAARLLELALQGQQALNQWRQEGLDDFLWRKPGKLVVYRNAHKFSKAAKSISNPQQEQVLTPAECAQVEPAFAGLASTLAGGIFSPDDEVADCYLFCQALLKSLQQSKDFQLVKGDATLEDDQSDRCRVRINGAVWQTDLVVLAAGLASRDLMQPLGQRLPLYGLKGYSLTVEADPAVLPNVSVTDYDSRVVYARLGDRLRIAAMVDIGALNALPDPRRIASLKHLAEETLPAAGPYASAATWAGMRPATPTGVPLVERTQWRNLLLNVGHGALGFTLSCGSALTIRDLVEEMQP</sequence>
<name>A0ABT1EUP1_9PROT</name>
<reference evidence="4 5" key="1">
    <citation type="submission" date="2022-06" db="EMBL/GenBank/DDBJ databases">
        <title>Acetobacer genomes from food samples.</title>
        <authorList>
            <person name="Sombolestani A."/>
        </authorList>
    </citation>
    <scope>NUCLEOTIDE SEQUENCE [LARGE SCALE GENOMIC DNA]</scope>
    <source>
        <strain evidence="4 5">R-83281</strain>
    </source>
</reference>
<comment type="similarity">
    <text evidence="1">Belongs to the DadA oxidoreductase family.</text>
</comment>
<dbReference type="Gene3D" id="3.30.9.10">
    <property type="entry name" value="D-Amino Acid Oxidase, subunit A, domain 2"/>
    <property type="match status" value="1"/>
</dbReference>
<dbReference type="PANTHER" id="PTHR13847">
    <property type="entry name" value="SARCOSINE DEHYDROGENASE-RELATED"/>
    <property type="match status" value="1"/>
</dbReference>
<dbReference type="SUPFAM" id="SSF51971">
    <property type="entry name" value="Nucleotide-binding domain"/>
    <property type="match status" value="1"/>
</dbReference>
<dbReference type="PANTHER" id="PTHR13847:SF280">
    <property type="entry name" value="D-AMINO ACID DEHYDROGENASE"/>
    <property type="match status" value="1"/>
</dbReference>
<comment type="caution">
    <text evidence="4">The sequence shown here is derived from an EMBL/GenBank/DDBJ whole genome shotgun (WGS) entry which is preliminary data.</text>
</comment>
<keyword evidence="2" id="KW-0560">Oxidoreductase</keyword>
<evidence type="ECO:0000259" key="3">
    <source>
        <dbReference type="Pfam" id="PF01266"/>
    </source>
</evidence>
<evidence type="ECO:0000256" key="2">
    <source>
        <dbReference type="ARBA" id="ARBA00023002"/>
    </source>
</evidence>
<dbReference type="Proteomes" id="UP001523543">
    <property type="component" value="Unassembled WGS sequence"/>
</dbReference>
<dbReference type="Gene3D" id="3.50.50.60">
    <property type="entry name" value="FAD/NAD(P)-binding domain"/>
    <property type="match status" value="2"/>
</dbReference>
<dbReference type="SUPFAM" id="SSF54373">
    <property type="entry name" value="FAD-linked reductases, C-terminal domain"/>
    <property type="match status" value="1"/>
</dbReference>
<dbReference type="EMBL" id="JAMYZR010000011">
    <property type="protein sequence ID" value="MCP1246140.1"/>
    <property type="molecule type" value="Genomic_DNA"/>
</dbReference>
<feature type="domain" description="FAD dependent oxidoreductase" evidence="3">
    <location>
        <begin position="7"/>
        <end position="395"/>
    </location>
</feature>
<dbReference type="InterPro" id="IPR036188">
    <property type="entry name" value="FAD/NAD-bd_sf"/>
</dbReference>
<keyword evidence="5" id="KW-1185">Reference proteome</keyword>
<dbReference type="InterPro" id="IPR006076">
    <property type="entry name" value="FAD-dep_OxRdtase"/>
</dbReference>
<accession>A0ABT1EUP1</accession>
<evidence type="ECO:0000313" key="4">
    <source>
        <dbReference type="EMBL" id="MCP1246140.1"/>
    </source>
</evidence>
<proteinExistence type="inferred from homology"/>
<gene>
    <name evidence="4" type="ORF">NKW54_09325</name>
</gene>
<protein>
    <submittedName>
        <fullName evidence="4">FAD-dependent oxidoreductase</fullName>
    </submittedName>
</protein>
<dbReference type="Pfam" id="PF01266">
    <property type="entry name" value="DAO"/>
    <property type="match status" value="1"/>
</dbReference>
<organism evidence="4 5">
    <name type="scientific">Acetobacter cerevisiae</name>
    <dbReference type="NCBI Taxonomy" id="178900"/>
    <lineage>
        <taxon>Bacteria</taxon>
        <taxon>Pseudomonadati</taxon>
        <taxon>Pseudomonadota</taxon>
        <taxon>Alphaproteobacteria</taxon>
        <taxon>Acetobacterales</taxon>
        <taxon>Acetobacteraceae</taxon>
        <taxon>Acetobacter</taxon>
    </lineage>
</organism>
<evidence type="ECO:0000313" key="5">
    <source>
        <dbReference type="Proteomes" id="UP001523543"/>
    </source>
</evidence>
<evidence type="ECO:0000256" key="1">
    <source>
        <dbReference type="ARBA" id="ARBA00009410"/>
    </source>
</evidence>